<keyword evidence="5" id="KW-1185">Reference proteome</keyword>
<comment type="caution">
    <text evidence="4">The sequence shown here is derived from an EMBL/GenBank/DDBJ whole genome shotgun (WGS) entry which is preliminary data.</text>
</comment>
<protein>
    <recommendedName>
        <fullName evidence="6">Poly (3-hydroxybutyrate) depolymerase (PhaZ)</fullName>
    </recommendedName>
</protein>
<evidence type="ECO:0000256" key="1">
    <source>
        <dbReference type="ARBA" id="ARBA00022729"/>
    </source>
</evidence>
<dbReference type="AlphaFoldDB" id="A0A091BKD3"/>
<name>A0A091BKD3_9GAMM</name>
<dbReference type="eggNOG" id="COG0400">
    <property type="taxonomic scope" value="Bacteria"/>
</dbReference>
<dbReference type="SUPFAM" id="SSF53474">
    <property type="entry name" value="alpha/beta-Hydrolases"/>
    <property type="match status" value="1"/>
</dbReference>
<dbReference type="PROSITE" id="PS51257">
    <property type="entry name" value="PROKAR_LIPOPROTEIN"/>
    <property type="match status" value="1"/>
</dbReference>
<dbReference type="InterPro" id="IPR029058">
    <property type="entry name" value="AB_hydrolase_fold"/>
</dbReference>
<gene>
    <name evidence="4" type="ORF">N790_03970</name>
</gene>
<accession>A0A091BKD3</accession>
<keyword evidence="2" id="KW-0378">Hydrolase</keyword>
<evidence type="ECO:0000313" key="4">
    <source>
        <dbReference type="EMBL" id="KFN51947.1"/>
    </source>
</evidence>
<keyword evidence="1 3" id="KW-0732">Signal</keyword>
<dbReference type="Pfam" id="PF10503">
    <property type="entry name" value="Esterase_PHB"/>
    <property type="match status" value="1"/>
</dbReference>
<evidence type="ECO:0000313" key="5">
    <source>
        <dbReference type="Proteomes" id="UP000029392"/>
    </source>
</evidence>
<evidence type="ECO:0000256" key="3">
    <source>
        <dbReference type="SAM" id="SignalP"/>
    </source>
</evidence>
<evidence type="ECO:0000256" key="2">
    <source>
        <dbReference type="ARBA" id="ARBA00022801"/>
    </source>
</evidence>
<dbReference type="Gene3D" id="3.40.50.1820">
    <property type="entry name" value="alpha/beta hydrolase"/>
    <property type="match status" value="2"/>
</dbReference>
<organism evidence="4 5">
    <name type="scientific">Arenimonas malthae CC-JY-1</name>
    <dbReference type="NCBI Taxonomy" id="1384054"/>
    <lineage>
        <taxon>Bacteria</taxon>
        <taxon>Pseudomonadati</taxon>
        <taxon>Pseudomonadota</taxon>
        <taxon>Gammaproteobacteria</taxon>
        <taxon>Lysobacterales</taxon>
        <taxon>Lysobacteraceae</taxon>
        <taxon>Arenimonas</taxon>
    </lineage>
</organism>
<sequence length="353" mass="36640">MMVMFPREFSQRAAQAARVFIPAALALALAACAAEPAPRLPELDIDPDRVAVAGLSSGAYMATQVHLAHSDRLRGAALLAGGPYGCAGASLETALGPCMVAEPYAPDPARLAGVVRERAAAGDIAPVSGLAGDAVYVLRGRADTVVAEAVTRSAHDLYAALADDAGGLSLHYDGGRDFPHLMPTLDAGVDCATGGTPYLGRCGFDAAGEAMAWLFGPASSPAPATAAGELRRFDQAPYAAPGADPLLAEAGYLYLPPACAAGGRCGLLVAFHGCEQNADKVGEAFVRDAGFNRWADVHRVAVLYPQVRSSYLPLNPKACWDWWGYTGEGYDTRRGAQPRWLAAAMTALGAPMP</sequence>
<dbReference type="GO" id="GO:0005576">
    <property type="term" value="C:extracellular region"/>
    <property type="evidence" value="ECO:0007669"/>
    <property type="project" value="InterPro"/>
</dbReference>
<dbReference type="GO" id="GO:0016787">
    <property type="term" value="F:hydrolase activity"/>
    <property type="evidence" value="ECO:0007669"/>
    <property type="project" value="UniProtKB-KW"/>
</dbReference>
<dbReference type="STRING" id="1384054.N790_03970"/>
<feature type="signal peptide" evidence="3">
    <location>
        <begin position="1"/>
        <end position="33"/>
    </location>
</feature>
<dbReference type="PANTHER" id="PTHR42972:SF8">
    <property type="entry name" value="POLYHYDROXYBUTYRATE DEPOLYMERASE"/>
    <property type="match status" value="1"/>
</dbReference>
<dbReference type="EMBL" id="AVCH01000021">
    <property type="protein sequence ID" value="KFN51947.1"/>
    <property type="molecule type" value="Genomic_DNA"/>
</dbReference>
<dbReference type="InterPro" id="IPR010126">
    <property type="entry name" value="Esterase_phb"/>
</dbReference>
<dbReference type="PATRIC" id="fig|1384054.3.peg.431"/>
<dbReference type="Proteomes" id="UP000029392">
    <property type="component" value="Unassembled WGS sequence"/>
</dbReference>
<proteinExistence type="predicted"/>
<feature type="chain" id="PRO_5001871660" description="Poly (3-hydroxybutyrate) depolymerase (PhaZ)" evidence="3">
    <location>
        <begin position="34"/>
        <end position="353"/>
    </location>
</feature>
<dbReference type="PANTHER" id="PTHR42972">
    <property type="entry name" value="TOL-PAL SYSTEM PROTEIN TOLB"/>
    <property type="match status" value="1"/>
</dbReference>
<evidence type="ECO:0008006" key="6">
    <source>
        <dbReference type="Google" id="ProtNLM"/>
    </source>
</evidence>
<reference evidence="4 5" key="1">
    <citation type="submission" date="2013-09" db="EMBL/GenBank/DDBJ databases">
        <title>Genome sequencing of Arenimonas malthae.</title>
        <authorList>
            <person name="Chen F."/>
            <person name="Wang G."/>
        </authorList>
    </citation>
    <scope>NUCLEOTIDE SEQUENCE [LARGE SCALE GENOMIC DNA]</scope>
    <source>
        <strain evidence="4 5">CC-JY-1</strain>
    </source>
</reference>